<dbReference type="AlphaFoldDB" id="A0A2H0X6S4"/>
<dbReference type="Proteomes" id="UP000231414">
    <property type="component" value="Unassembled WGS sequence"/>
</dbReference>
<proteinExistence type="predicted"/>
<sequence>MKKIEFALGFVLVLAAFAIGIMVGHTTVSKEKPMRDLLEEPSTNPEILAKKEELQSAYSDQIPDHG</sequence>
<evidence type="ECO:0000313" key="1">
    <source>
        <dbReference type="EMBL" id="PIS20616.1"/>
    </source>
</evidence>
<accession>A0A2H0X6S4</accession>
<protein>
    <submittedName>
        <fullName evidence="1">Uncharacterized protein</fullName>
    </submittedName>
</protein>
<evidence type="ECO:0000313" key="2">
    <source>
        <dbReference type="Proteomes" id="UP000231414"/>
    </source>
</evidence>
<name>A0A2H0X6S4_UNCKA</name>
<comment type="caution">
    <text evidence="1">The sequence shown here is derived from an EMBL/GenBank/DDBJ whole genome shotgun (WGS) entry which is preliminary data.</text>
</comment>
<dbReference type="EMBL" id="PEYW01000040">
    <property type="protein sequence ID" value="PIS20616.1"/>
    <property type="molecule type" value="Genomic_DNA"/>
</dbReference>
<gene>
    <name evidence="1" type="ORF">COT52_02815</name>
</gene>
<reference evidence="2" key="1">
    <citation type="submission" date="2017-09" db="EMBL/GenBank/DDBJ databases">
        <title>Depth-based differentiation of microbial function through sediment-hosted aquifers and enrichment of novel symbionts in the deep terrestrial subsurface.</title>
        <authorList>
            <person name="Probst A.J."/>
            <person name="Ladd B."/>
            <person name="Jarett J.K."/>
            <person name="Geller-Mcgrath D.E."/>
            <person name="Sieber C.M.K."/>
            <person name="Emerson J.B."/>
            <person name="Anantharaman K."/>
            <person name="Thomas B.C."/>
            <person name="Malmstrom R."/>
            <person name="Stieglmeier M."/>
            <person name="Klingl A."/>
            <person name="Woyke T."/>
            <person name="Ryan C.M."/>
            <person name="Banfield J.F."/>
        </authorList>
    </citation>
    <scope>NUCLEOTIDE SEQUENCE [LARGE SCALE GENOMIC DNA]</scope>
</reference>
<organism evidence="1 2">
    <name type="scientific">candidate division WWE3 bacterium CG08_land_8_20_14_0_20_43_13</name>
    <dbReference type="NCBI Taxonomy" id="1975087"/>
    <lineage>
        <taxon>Bacteria</taxon>
        <taxon>Katanobacteria</taxon>
    </lineage>
</organism>